<dbReference type="PROSITE" id="PS50853">
    <property type="entry name" value="FN3"/>
    <property type="match status" value="1"/>
</dbReference>
<name>A0ABM0LWB0_SACKO</name>
<dbReference type="InterPro" id="IPR036116">
    <property type="entry name" value="FN3_sf"/>
</dbReference>
<evidence type="ECO:0000256" key="1">
    <source>
        <dbReference type="SAM" id="MobiDB-lite"/>
    </source>
</evidence>
<dbReference type="SUPFAM" id="SSF49265">
    <property type="entry name" value="Fibronectin type III"/>
    <property type="match status" value="1"/>
</dbReference>
<proteinExistence type="predicted"/>
<dbReference type="Pfam" id="PF00041">
    <property type="entry name" value="fn3"/>
    <property type="match status" value="1"/>
</dbReference>
<feature type="compositionally biased region" description="Polar residues" evidence="1">
    <location>
        <begin position="235"/>
        <end position="246"/>
    </location>
</feature>
<feature type="domain" description="Fibronectin type-III" evidence="2">
    <location>
        <begin position="2"/>
        <end position="100"/>
    </location>
</feature>
<sequence length="434" mass="46896">MGPSSPTNFVVNVFDYQSVRLEWTPPEHPNGIITTYIILYNYDISAPEEAWNKDEKEGTVMYSVVQNLMPSVQCYFMMRASTGVGEGPPTDPVAVVLPAPSMTAPINTTRTTTVTAEPTAIPMGNGHVPNCNGNGQARNYGRRLSDVELESFAPMLTKLPEQVNIDTKGGNGVVMNGYSPVGLHSNGVPPNMRLLSNSNTPVTVSTPISASSSSSGCHGDPTGDEDTTHHEENETLQTTLQSSIPSCHSDEDEDGGSPIDAMATDSVCNAASHDTDCSQKLPHKTAENCPVSLSNQDKNTGVLTELGDAETCATEEAEVLQNSSTQDYHGNSDNEVCQKSSDSVTIPLLSTAGNGPPFSGNSKINTQDDPVWKRRTPSSCELSNKSHLQNHQNTRDSQDIYRNSQIREGKDDKRDNDEIKHDTSPHFIELALNM</sequence>
<dbReference type="SMART" id="SM00060">
    <property type="entry name" value="FN3"/>
    <property type="match status" value="1"/>
</dbReference>
<dbReference type="GeneID" id="102804425"/>
<feature type="compositionally biased region" description="Low complexity" evidence="1">
    <location>
        <begin position="200"/>
        <end position="220"/>
    </location>
</feature>
<feature type="region of interest" description="Disordered" evidence="1">
    <location>
        <begin position="317"/>
        <end position="422"/>
    </location>
</feature>
<dbReference type="InterPro" id="IPR003961">
    <property type="entry name" value="FN3_dom"/>
</dbReference>
<dbReference type="InterPro" id="IPR013783">
    <property type="entry name" value="Ig-like_fold"/>
</dbReference>
<gene>
    <name evidence="4" type="primary">LOC102804425</name>
</gene>
<feature type="compositionally biased region" description="Basic and acidic residues" evidence="1">
    <location>
        <begin position="393"/>
        <end position="422"/>
    </location>
</feature>
<feature type="region of interest" description="Disordered" evidence="1">
    <location>
        <begin position="197"/>
        <end position="262"/>
    </location>
</feature>
<keyword evidence="3" id="KW-1185">Reference proteome</keyword>
<dbReference type="RefSeq" id="XP_006812051.1">
    <property type="nucleotide sequence ID" value="XM_006811988.1"/>
</dbReference>
<dbReference type="Gene3D" id="2.60.40.10">
    <property type="entry name" value="Immunoglobulins"/>
    <property type="match status" value="1"/>
</dbReference>
<protein>
    <submittedName>
        <fullName evidence="4">Dentin sialophosphoprotein-like</fullName>
    </submittedName>
</protein>
<dbReference type="CDD" id="cd00063">
    <property type="entry name" value="FN3"/>
    <property type="match status" value="1"/>
</dbReference>
<organism evidence="3 4">
    <name type="scientific">Saccoglossus kowalevskii</name>
    <name type="common">Acorn worm</name>
    <dbReference type="NCBI Taxonomy" id="10224"/>
    <lineage>
        <taxon>Eukaryota</taxon>
        <taxon>Metazoa</taxon>
        <taxon>Hemichordata</taxon>
        <taxon>Enteropneusta</taxon>
        <taxon>Harrimaniidae</taxon>
        <taxon>Saccoglossus</taxon>
    </lineage>
</organism>
<evidence type="ECO:0000259" key="2">
    <source>
        <dbReference type="PROSITE" id="PS50853"/>
    </source>
</evidence>
<feature type="compositionally biased region" description="Polar residues" evidence="1">
    <location>
        <begin position="320"/>
        <end position="344"/>
    </location>
</feature>
<evidence type="ECO:0000313" key="4">
    <source>
        <dbReference type="RefSeq" id="XP_006812051.1"/>
    </source>
</evidence>
<evidence type="ECO:0000313" key="3">
    <source>
        <dbReference type="Proteomes" id="UP000694865"/>
    </source>
</evidence>
<dbReference type="Proteomes" id="UP000694865">
    <property type="component" value="Unplaced"/>
</dbReference>
<feature type="compositionally biased region" description="Polar residues" evidence="1">
    <location>
        <begin position="377"/>
        <end position="392"/>
    </location>
</feature>
<reference evidence="4" key="1">
    <citation type="submission" date="2025-08" db="UniProtKB">
        <authorList>
            <consortium name="RefSeq"/>
        </authorList>
    </citation>
    <scope>IDENTIFICATION</scope>
    <source>
        <tissue evidence="4">Testes</tissue>
    </source>
</reference>
<accession>A0ABM0LWB0</accession>
<feature type="compositionally biased region" description="Polar residues" evidence="1">
    <location>
        <begin position="359"/>
        <end position="368"/>
    </location>
</feature>